<dbReference type="AlphaFoldDB" id="A0A6J4S5A0"/>
<feature type="compositionally biased region" description="Basic residues" evidence="1">
    <location>
        <begin position="1"/>
        <end position="26"/>
    </location>
</feature>
<protein>
    <submittedName>
        <fullName evidence="2">Uncharacterized protein</fullName>
    </submittedName>
</protein>
<organism evidence="2">
    <name type="scientific">uncultured Solirubrobacteraceae bacterium</name>
    <dbReference type="NCBI Taxonomy" id="1162706"/>
    <lineage>
        <taxon>Bacteria</taxon>
        <taxon>Bacillati</taxon>
        <taxon>Actinomycetota</taxon>
        <taxon>Thermoleophilia</taxon>
        <taxon>Solirubrobacterales</taxon>
        <taxon>Solirubrobacteraceae</taxon>
        <taxon>environmental samples</taxon>
    </lineage>
</organism>
<evidence type="ECO:0000256" key="1">
    <source>
        <dbReference type="SAM" id="MobiDB-lite"/>
    </source>
</evidence>
<feature type="compositionally biased region" description="Basic and acidic residues" evidence="1">
    <location>
        <begin position="139"/>
        <end position="162"/>
    </location>
</feature>
<gene>
    <name evidence="2" type="ORF">AVDCRST_MAG38-2564</name>
</gene>
<feature type="compositionally biased region" description="Basic residues" evidence="1">
    <location>
        <begin position="168"/>
        <end position="177"/>
    </location>
</feature>
<dbReference type="EMBL" id="CADCVJ010000215">
    <property type="protein sequence ID" value="CAA9489913.1"/>
    <property type="molecule type" value="Genomic_DNA"/>
</dbReference>
<feature type="compositionally biased region" description="Basic residues" evidence="1">
    <location>
        <begin position="58"/>
        <end position="72"/>
    </location>
</feature>
<feature type="compositionally biased region" description="Basic residues" evidence="1">
    <location>
        <begin position="94"/>
        <end position="106"/>
    </location>
</feature>
<feature type="region of interest" description="Disordered" evidence="1">
    <location>
        <begin position="1"/>
        <end position="177"/>
    </location>
</feature>
<name>A0A6J4S5A0_9ACTN</name>
<reference evidence="2" key="1">
    <citation type="submission" date="2020-02" db="EMBL/GenBank/DDBJ databases">
        <authorList>
            <person name="Meier V. D."/>
        </authorList>
    </citation>
    <scope>NUCLEOTIDE SEQUENCE</scope>
    <source>
        <strain evidence="2">AVDCRST_MAG38</strain>
    </source>
</reference>
<evidence type="ECO:0000313" key="2">
    <source>
        <dbReference type="EMBL" id="CAA9489913.1"/>
    </source>
</evidence>
<proteinExistence type="predicted"/>
<feature type="non-terminal residue" evidence="2">
    <location>
        <position position="1"/>
    </location>
</feature>
<accession>A0A6J4S5A0</accession>
<feature type="non-terminal residue" evidence="2">
    <location>
        <position position="177"/>
    </location>
</feature>
<sequence>DRGNQRHRRSSGRRAGRRRRRLRARARASAAGRLCRPERGVRHGLRRLPHGGAPPRRGVARSRRDARHRPARDRHAQGDAAAGQGPGDELPARSLRRVPGPRRPRRARGEGARPRAAPGHRRAADLPLLPRPMGGRRLHGGDGRRPAPDPAPGRDVDGRGDLGLRAARLPRRRGAGV</sequence>